<accession>A0A7C5AN39</accession>
<sequence length="130" mass="14337">MKDLVKICFVLVILLGWLISVPATEAQVKPQLWDGTHWKEFSKEIKVAYIKGIGNMADFEVAISGRDKAGCISVGFVDELKGKTIETIINEVDKFYKDNPSKLNTPVIEVVLRQCTALCKPGGGLAVEKK</sequence>
<name>A0A7C5AN39_9BACT</name>
<gene>
    <name evidence="1" type="ORF">ENW48_11120</name>
</gene>
<proteinExistence type="predicted"/>
<evidence type="ECO:0000313" key="1">
    <source>
        <dbReference type="EMBL" id="HGZ12746.1"/>
    </source>
</evidence>
<comment type="caution">
    <text evidence="1">The sequence shown here is derived from an EMBL/GenBank/DDBJ whole genome shotgun (WGS) entry which is preliminary data.</text>
</comment>
<organism evidence="1">
    <name type="scientific">Desulfobacca acetoxidans</name>
    <dbReference type="NCBI Taxonomy" id="60893"/>
    <lineage>
        <taxon>Bacteria</taxon>
        <taxon>Pseudomonadati</taxon>
        <taxon>Thermodesulfobacteriota</taxon>
        <taxon>Desulfobaccia</taxon>
        <taxon>Desulfobaccales</taxon>
        <taxon>Desulfobaccaceae</taxon>
        <taxon>Desulfobacca</taxon>
    </lineage>
</organism>
<protein>
    <submittedName>
        <fullName evidence="1">Uncharacterized protein</fullName>
    </submittedName>
</protein>
<dbReference type="AlphaFoldDB" id="A0A7C5AN39"/>
<reference evidence="1" key="1">
    <citation type="journal article" date="2020" name="mSystems">
        <title>Genome- and Community-Level Interaction Insights into Carbon Utilization and Element Cycling Functions of Hydrothermarchaeota in Hydrothermal Sediment.</title>
        <authorList>
            <person name="Zhou Z."/>
            <person name="Liu Y."/>
            <person name="Xu W."/>
            <person name="Pan J."/>
            <person name="Luo Z.H."/>
            <person name="Li M."/>
        </authorList>
    </citation>
    <scope>NUCLEOTIDE SEQUENCE [LARGE SCALE GENOMIC DNA]</scope>
    <source>
        <strain evidence="1">SpSt-853</strain>
    </source>
</reference>
<dbReference type="EMBL" id="DTKJ01000075">
    <property type="protein sequence ID" value="HGZ12746.1"/>
    <property type="molecule type" value="Genomic_DNA"/>
</dbReference>